<protein>
    <submittedName>
        <fullName evidence="3">3-phytase</fullName>
    </submittedName>
</protein>
<keyword evidence="4" id="KW-1185">Reference proteome</keyword>
<dbReference type="Proteomes" id="UP000289238">
    <property type="component" value="Unassembled WGS sequence"/>
</dbReference>
<evidence type="ECO:0000313" key="3">
    <source>
        <dbReference type="EMBL" id="RXG22070.1"/>
    </source>
</evidence>
<dbReference type="InterPro" id="IPR011042">
    <property type="entry name" value="6-blade_b-propeller_TolB-like"/>
</dbReference>
<proteinExistence type="predicted"/>
<dbReference type="Gene3D" id="2.120.10.30">
    <property type="entry name" value="TolB, C-terminal domain"/>
    <property type="match status" value="1"/>
</dbReference>
<organism evidence="3 4">
    <name type="scientific">Leeuwenhoekiella aequorea</name>
    <dbReference type="NCBI Taxonomy" id="283736"/>
    <lineage>
        <taxon>Bacteria</taxon>
        <taxon>Pseudomonadati</taxon>
        <taxon>Bacteroidota</taxon>
        <taxon>Flavobacteriia</taxon>
        <taxon>Flavobacteriales</taxon>
        <taxon>Flavobacteriaceae</taxon>
        <taxon>Leeuwenhoekiella</taxon>
    </lineage>
</organism>
<dbReference type="SUPFAM" id="SSF50956">
    <property type="entry name" value="Thermostable phytase (3-phytase)"/>
    <property type="match status" value="1"/>
</dbReference>
<evidence type="ECO:0000313" key="4">
    <source>
        <dbReference type="Proteomes" id="UP000289238"/>
    </source>
</evidence>
<keyword evidence="1" id="KW-0732">Signal</keyword>
<dbReference type="PROSITE" id="PS51662">
    <property type="entry name" value="BP_PHYTASE"/>
    <property type="match status" value="1"/>
</dbReference>
<evidence type="ECO:0000256" key="1">
    <source>
        <dbReference type="SAM" id="SignalP"/>
    </source>
</evidence>
<feature type="chain" id="PRO_5020682624" evidence="1">
    <location>
        <begin position="23"/>
        <end position="345"/>
    </location>
</feature>
<dbReference type="AlphaFoldDB" id="A0A4Q0P619"/>
<comment type="caution">
    <text evidence="3">The sequence shown here is derived from an EMBL/GenBank/DDBJ whole genome shotgun (WGS) entry which is preliminary data.</text>
</comment>
<dbReference type="Pfam" id="PF02333">
    <property type="entry name" value="Phytase"/>
    <property type="match status" value="1"/>
</dbReference>
<dbReference type="PROSITE" id="PS51257">
    <property type="entry name" value="PROKAR_LIPOPROTEIN"/>
    <property type="match status" value="1"/>
</dbReference>
<sequence>MTYFKMIAFKYILALGGFSLLAACGSSKSQLPEIKPDIITEHVKYDTDDPAIWVNPQDPSQSIIFGTDKESDGAIYAFDLNGKIIESKTIRGIERPNNVDLRYGFKLNDSVTTDIIAFTERERKMLRIYSVPAMQPLDGGGFPVFEDETNENFQSPMGVSLYKSAIDSSLYAIVGRKAGPADKYLYQYKIKPKSLDLVEFELVRKFGQFSGKKEIEAIAVDDALGFIYYSDEGDGVKKYFAEPQKGNDQLSSFGFEDFQDDIEGIAIAAYEDGSGIIIVSDQQRGQFNIYDRKTNAFIKALNLTTTETDGCDVVTQPLNSTFKNGLFVAMNDDGTFYFYDLAKLN</sequence>
<gene>
    <name evidence="3" type="ORF">DSM00_2134</name>
</gene>
<name>A0A4Q0P619_9FLAO</name>
<dbReference type="RefSeq" id="WP_241652400.1">
    <property type="nucleotide sequence ID" value="NZ_QOVM01000004.1"/>
</dbReference>
<evidence type="ECO:0000259" key="2">
    <source>
        <dbReference type="PROSITE" id="PS51662"/>
    </source>
</evidence>
<reference evidence="3 4" key="1">
    <citation type="submission" date="2018-07" db="EMBL/GenBank/DDBJ databases">
        <title>Leeuwenhoekiella genomics.</title>
        <authorList>
            <person name="Tahon G."/>
            <person name="Willems A."/>
        </authorList>
    </citation>
    <scope>NUCLEOTIDE SEQUENCE [LARGE SCALE GENOMIC DNA]</scope>
    <source>
        <strain evidence="3 4">LMG 22550</strain>
    </source>
</reference>
<dbReference type="InterPro" id="IPR003431">
    <property type="entry name" value="B-propeller_Phytase"/>
</dbReference>
<dbReference type="GO" id="GO:0016158">
    <property type="term" value="F:inositol hexakisphosphate 3-phosphatase activity"/>
    <property type="evidence" value="ECO:0007669"/>
    <property type="project" value="InterPro"/>
</dbReference>
<feature type="domain" description="BPP" evidence="2">
    <location>
        <begin position="24"/>
        <end position="345"/>
    </location>
</feature>
<dbReference type="EMBL" id="QOVM01000004">
    <property type="protein sequence ID" value="RXG22070.1"/>
    <property type="molecule type" value="Genomic_DNA"/>
</dbReference>
<accession>A0A4Q0P619</accession>
<feature type="signal peptide" evidence="1">
    <location>
        <begin position="1"/>
        <end position="22"/>
    </location>
</feature>